<dbReference type="Proteomes" id="UP000654993">
    <property type="component" value="Unassembled WGS sequence"/>
</dbReference>
<protein>
    <submittedName>
        <fullName evidence="9">Glycerol-3-phosphate ABC transporter permease</fullName>
    </submittedName>
</protein>
<reference evidence="9" key="2">
    <citation type="journal article" date="2021" name="Data Brief">
        <title>Draft genome sequence data of the facultative, thermophilic, xylanolytic bacterium Paenibacillus sp. strain DA-C8.</title>
        <authorList>
            <person name="Chhe C."/>
            <person name="Uke A."/>
            <person name="Baramee S."/>
            <person name="Ungkulpasvich U."/>
            <person name="Tachaapaikoon C."/>
            <person name="Pason P."/>
            <person name="Waeonukul R."/>
            <person name="Ratanakhanokchai K."/>
            <person name="Kosugi A."/>
        </authorList>
    </citation>
    <scope>NUCLEOTIDE SEQUENCE</scope>
    <source>
        <strain evidence="9">DA-C8</strain>
    </source>
</reference>
<evidence type="ECO:0000256" key="1">
    <source>
        <dbReference type="ARBA" id="ARBA00004651"/>
    </source>
</evidence>
<dbReference type="PANTHER" id="PTHR30193">
    <property type="entry name" value="ABC TRANSPORTER PERMEASE PROTEIN"/>
    <property type="match status" value="1"/>
</dbReference>
<dbReference type="InterPro" id="IPR035906">
    <property type="entry name" value="MetI-like_sf"/>
</dbReference>
<keyword evidence="4 7" id="KW-0812">Transmembrane</keyword>
<dbReference type="PANTHER" id="PTHR30193:SF37">
    <property type="entry name" value="INNER MEMBRANE ABC TRANSPORTER PERMEASE PROTEIN YCJO"/>
    <property type="match status" value="1"/>
</dbReference>
<evidence type="ECO:0000256" key="5">
    <source>
        <dbReference type="ARBA" id="ARBA00022989"/>
    </source>
</evidence>
<dbReference type="InterPro" id="IPR051393">
    <property type="entry name" value="ABC_transporter_permease"/>
</dbReference>
<evidence type="ECO:0000256" key="2">
    <source>
        <dbReference type="ARBA" id="ARBA00022448"/>
    </source>
</evidence>
<comment type="caution">
    <text evidence="9">The sequence shown here is derived from an EMBL/GenBank/DDBJ whole genome shotgun (WGS) entry which is preliminary data.</text>
</comment>
<comment type="similarity">
    <text evidence="7">Belongs to the binding-protein-dependent transport system permease family.</text>
</comment>
<accession>A0A916QDD2</accession>
<feature type="transmembrane region" description="Helical" evidence="7">
    <location>
        <begin position="38"/>
        <end position="61"/>
    </location>
</feature>
<evidence type="ECO:0000313" key="10">
    <source>
        <dbReference type="Proteomes" id="UP000654993"/>
    </source>
</evidence>
<feature type="transmembrane region" description="Helical" evidence="7">
    <location>
        <begin position="295"/>
        <end position="315"/>
    </location>
</feature>
<reference evidence="9" key="1">
    <citation type="submission" date="2020-08" db="EMBL/GenBank/DDBJ databases">
        <authorList>
            <person name="Uke A."/>
            <person name="Chhe C."/>
            <person name="Baramee S."/>
            <person name="Kosugi A."/>
        </authorList>
    </citation>
    <scope>NUCLEOTIDE SEQUENCE</scope>
    <source>
        <strain evidence="9">DA-C8</strain>
    </source>
</reference>
<evidence type="ECO:0000313" key="9">
    <source>
        <dbReference type="EMBL" id="GFR38665.1"/>
    </source>
</evidence>
<organism evidence="9 10">
    <name type="scientific">Insulibacter thermoxylanivorax</name>
    <dbReference type="NCBI Taxonomy" id="2749268"/>
    <lineage>
        <taxon>Bacteria</taxon>
        <taxon>Bacillati</taxon>
        <taxon>Bacillota</taxon>
        <taxon>Bacilli</taxon>
        <taxon>Bacillales</taxon>
        <taxon>Paenibacillaceae</taxon>
        <taxon>Insulibacter</taxon>
    </lineage>
</organism>
<feature type="transmembrane region" description="Helical" evidence="7">
    <location>
        <begin position="234"/>
        <end position="258"/>
    </location>
</feature>
<comment type="subcellular location">
    <subcellularLocation>
        <location evidence="1 7">Cell membrane</location>
        <topology evidence="1 7">Multi-pass membrane protein</topology>
    </subcellularLocation>
</comment>
<sequence length="322" mass="35937">MNMGQNMMDGHTAGKRPATVLNVSWKQRLRIGRNAKEWLTAYGFLAPSLILFAIFVFYPAIQSVYLSLHMTDPMGRVVRFVGLDNYIKLFTSQAFYDGLLVTLRFILYTVPPTILLALLLAVLTHRALAGMGLLRFVFSLPVALSVGTTAVIWLQLFHPSMGMFNQVLGWLGFDPVFWLADPKQALLSVSIMTVWMNLGFVYIVLLSGLQAIPQDILDSVAVDGAGPLRKYGQIILPLVSPSLFFVTIISLIGSFQAFGQFHILTKGGPMNATNTIVYQIYQEAFVNYRFGTGSAQALVLFAIILILTVLQFRFVERKVHYQ</sequence>
<evidence type="ECO:0000256" key="3">
    <source>
        <dbReference type="ARBA" id="ARBA00022475"/>
    </source>
</evidence>
<keyword evidence="3" id="KW-1003">Cell membrane</keyword>
<dbReference type="Gene3D" id="1.10.3720.10">
    <property type="entry name" value="MetI-like"/>
    <property type="match status" value="1"/>
</dbReference>
<evidence type="ECO:0000256" key="7">
    <source>
        <dbReference type="RuleBase" id="RU363032"/>
    </source>
</evidence>
<dbReference type="PROSITE" id="PS50928">
    <property type="entry name" value="ABC_TM1"/>
    <property type="match status" value="1"/>
</dbReference>
<dbReference type="EMBL" id="BMAQ01000021">
    <property type="protein sequence ID" value="GFR38665.1"/>
    <property type="molecule type" value="Genomic_DNA"/>
</dbReference>
<feature type="transmembrane region" description="Helical" evidence="7">
    <location>
        <begin position="185"/>
        <end position="205"/>
    </location>
</feature>
<dbReference type="GO" id="GO:0055085">
    <property type="term" value="P:transmembrane transport"/>
    <property type="evidence" value="ECO:0007669"/>
    <property type="project" value="InterPro"/>
</dbReference>
<feature type="transmembrane region" description="Helical" evidence="7">
    <location>
        <begin position="136"/>
        <end position="156"/>
    </location>
</feature>
<feature type="transmembrane region" description="Helical" evidence="7">
    <location>
        <begin position="105"/>
        <end position="124"/>
    </location>
</feature>
<gene>
    <name evidence="9" type="ORF">PRECH8_19610</name>
</gene>
<proteinExistence type="inferred from homology"/>
<dbReference type="GO" id="GO:0005886">
    <property type="term" value="C:plasma membrane"/>
    <property type="evidence" value="ECO:0007669"/>
    <property type="project" value="UniProtKB-SubCell"/>
</dbReference>
<keyword evidence="6 7" id="KW-0472">Membrane</keyword>
<dbReference type="CDD" id="cd06261">
    <property type="entry name" value="TM_PBP2"/>
    <property type="match status" value="1"/>
</dbReference>
<keyword evidence="2 7" id="KW-0813">Transport</keyword>
<evidence type="ECO:0000256" key="4">
    <source>
        <dbReference type="ARBA" id="ARBA00022692"/>
    </source>
</evidence>
<dbReference type="AlphaFoldDB" id="A0A916QDD2"/>
<feature type="domain" description="ABC transmembrane type-1" evidence="8">
    <location>
        <begin position="99"/>
        <end position="311"/>
    </location>
</feature>
<dbReference type="Pfam" id="PF00528">
    <property type="entry name" value="BPD_transp_1"/>
    <property type="match status" value="1"/>
</dbReference>
<keyword evidence="10" id="KW-1185">Reference proteome</keyword>
<keyword evidence="5 7" id="KW-1133">Transmembrane helix</keyword>
<dbReference type="InterPro" id="IPR000515">
    <property type="entry name" value="MetI-like"/>
</dbReference>
<evidence type="ECO:0000259" key="8">
    <source>
        <dbReference type="PROSITE" id="PS50928"/>
    </source>
</evidence>
<evidence type="ECO:0000256" key="6">
    <source>
        <dbReference type="ARBA" id="ARBA00023136"/>
    </source>
</evidence>
<dbReference type="SUPFAM" id="SSF161098">
    <property type="entry name" value="MetI-like"/>
    <property type="match status" value="1"/>
</dbReference>
<name>A0A916QDD2_9BACL</name>